<reference evidence="10" key="1">
    <citation type="submission" date="2020-12" db="EMBL/GenBank/DDBJ databases">
        <authorList>
            <person name="Iha C."/>
        </authorList>
    </citation>
    <scope>NUCLEOTIDE SEQUENCE</scope>
</reference>
<dbReference type="PRINTS" id="PR00926">
    <property type="entry name" value="MITOCARRIER"/>
</dbReference>
<name>A0A8S1J578_9CHLO</name>
<evidence type="ECO:0000256" key="4">
    <source>
        <dbReference type="ARBA" id="ARBA00022692"/>
    </source>
</evidence>
<evidence type="ECO:0008006" key="12">
    <source>
        <dbReference type="Google" id="ProtNLM"/>
    </source>
</evidence>
<feature type="repeat" description="Solcar" evidence="8">
    <location>
        <begin position="158"/>
        <end position="240"/>
    </location>
</feature>
<sequence length="362" mass="37243">MRMLRKETDEHDECAVVRADCSLESALPMPSGGTLAAATVPVPESPPCPSGKPASDVITGATARAAAQAAIHPLDTLKVRMQVRSRGRSTCKLPRRLLSRPKGSVLSMLNAAASAGRDVAGLYQGVLGAACGAGIACGTYFAFYTAAANIIAKKTSLPTAGVAFFSGGIAAVGSSIVKVPLAVCIRSVQAGVYANAFTAAQSIVAAAGPQGLFAGYVPTLIEDVPDMACRFAGYETLRSIHKAMLKDREPTAGEDFVMGALAGAFAAAVTTPVDVIKTNMMCTAAMRPTMASAARTVMAAEGLKGFARGVGPRAVSNGINSAVFFTMFEFFRGCIAQHSCPRKAPEKVIGTTAGEKSMDALV</sequence>
<dbReference type="GO" id="GO:0016020">
    <property type="term" value="C:membrane"/>
    <property type="evidence" value="ECO:0007669"/>
    <property type="project" value="UniProtKB-SubCell"/>
</dbReference>
<comment type="similarity">
    <text evidence="2 9">Belongs to the mitochondrial carrier (TC 2.A.29) family.</text>
</comment>
<dbReference type="GO" id="GO:0055085">
    <property type="term" value="P:transmembrane transport"/>
    <property type="evidence" value="ECO:0007669"/>
    <property type="project" value="InterPro"/>
</dbReference>
<dbReference type="OrthoDB" id="415315at2759"/>
<organism evidence="10 11">
    <name type="scientific">Ostreobium quekettii</name>
    <dbReference type="NCBI Taxonomy" id="121088"/>
    <lineage>
        <taxon>Eukaryota</taxon>
        <taxon>Viridiplantae</taxon>
        <taxon>Chlorophyta</taxon>
        <taxon>core chlorophytes</taxon>
        <taxon>Ulvophyceae</taxon>
        <taxon>TCBD clade</taxon>
        <taxon>Bryopsidales</taxon>
        <taxon>Ostreobineae</taxon>
        <taxon>Ostreobiaceae</taxon>
        <taxon>Ostreobium</taxon>
    </lineage>
</organism>
<evidence type="ECO:0000256" key="2">
    <source>
        <dbReference type="ARBA" id="ARBA00006375"/>
    </source>
</evidence>
<keyword evidence="6" id="KW-1133">Transmembrane helix</keyword>
<evidence type="ECO:0000256" key="5">
    <source>
        <dbReference type="ARBA" id="ARBA00022737"/>
    </source>
</evidence>
<proteinExistence type="inferred from homology"/>
<dbReference type="InterPro" id="IPR002067">
    <property type="entry name" value="MCP"/>
</dbReference>
<dbReference type="Gene3D" id="1.50.40.10">
    <property type="entry name" value="Mitochondrial carrier domain"/>
    <property type="match status" value="2"/>
</dbReference>
<dbReference type="Proteomes" id="UP000708148">
    <property type="component" value="Unassembled WGS sequence"/>
</dbReference>
<accession>A0A8S1J578</accession>
<evidence type="ECO:0000256" key="7">
    <source>
        <dbReference type="ARBA" id="ARBA00023136"/>
    </source>
</evidence>
<keyword evidence="5" id="KW-0677">Repeat</keyword>
<dbReference type="PROSITE" id="PS50920">
    <property type="entry name" value="SOLCAR"/>
    <property type="match status" value="3"/>
</dbReference>
<dbReference type="AlphaFoldDB" id="A0A8S1J578"/>
<keyword evidence="7 8" id="KW-0472">Membrane</keyword>
<keyword evidence="11" id="KW-1185">Reference proteome</keyword>
<evidence type="ECO:0000256" key="8">
    <source>
        <dbReference type="PROSITE-ProRule" id="PRU00282"/>
    </source>
</evidence>
<feature type="repeat" description="Solcar" evidence="8">
    <location>
        <begin position="250"/>
        <end position="334"/>
    </location>
</feature>
<dbReference type="Pfam" id="PF00153">
    <property type="entry name" value="Mito_carr"/>
    <property type="match status" value="3"/>
</dbReference>
<dbReference type="EMBL" id="CAJHUC010001516">
    <property type="protein sequence ID" value="CAD7701370.1"/>
    <property type="molecule type" value="Genomic_DNA"/>
</dbReference>
<evidence type="ECO:0000313" key="11">
    <source>
        <dbReference type="Proteomes" id="UP000708148"/>
    </source>
</evidence>
<evidence type="ECO:0000256" key="3">
    <source>
        <dbReference type="ARBA" id="ARBA00022448"/>
    </source>
</evidence>
<dbReference type="SUPFAM" id="SSF103506">
    <property type="entry name" value="Mitochondrial carrier"/>
    <property type="match status" value="1"/>
</dbReference>
<comment type="caution">
    <text evidence="10">The sequence shown here is derived from an EMBL/GenBank/DDBJ whole genome shotgun (WGS) entry which is preliminary data.</text>
</comment>
<evidence type="ECO:0000313" key="10">
    <source>
        <dbReference type="EMBL" id="CAD7701370.1"/>
    </source>
</evidence>
<evidence type="ECO:0000256" key="1">
    <source>
        <dbReference type="ARBA" id="ARBA00004141"/>
    </source>
</evidence>
<dbReference type="FunFam" id="1.50.40.10:FF:000149">
    <property type="entry name" value="Mitochondrial Carrier (MC) Family"/>
    <property type="match status" value="1"/>
</dbReference>
<feature type="repeat" description="Solcar" evidence="8">
    <location>
        <begin position="51"/>
        <end position="150"/>
    </location>
</feature>
<evidence type="ECO:0000256" key="6">
    <source>
        <dbReference type="ARBA" id="ARBA00022989"/>
    </source>
</evidence>
<dbReference type="InterPro" id="IPR018108">
    <property type="entry name" value="MCP_transmembrane"/>
</dbReference>
<keyword evidence="3 9" id="KW-0813">Transport</keyword>
<gene>
    <name evidence="10" type="ORF">OSTQU699_LOCUS6729</name>
</gene>
<comment type="subcellular location">
    <subcellularLocation>
        <location evidence="1">Membrane</location>
        <topology evidence="1">Multi-pass membrane protein</topology>
    </subcellularLocation>
</comment>
<dbReference type="InterPro" id="IPR023395">
    <property type="entry name" value="MCP_dom_sf"/>
</dbReference>
<keyword evidence="4 8" id="KW-0812">Transmembrane</keyword>
<protein>
    <recommendedName>
        <fullName evidence="12">Mitochondrial carrier protein</fullName>
    </recommendedName>
</protein>
<dbReference type="PANTHER" id="PTHR45667">
    <property type="entry name" value="S-ADENOSYLMETHIONINE MITOCHONDRIAL CARRIER PROTEIN"/>
    <property type="match status" value="1"/>
</dbReference>
<evidence type="ECO:0000256" key="9">
    <source>
        <dbReference type="RuleBase" id="RU000488"/>
    </source>
</evidence>